<keyword evidence="2" id="KW-1185">Reference proteome</keyword>
<reference evidence="1 2" key="1">
    <citation type="journal article" date="2020" name="Cell">
        <title>Large-Scale Comparative Analyses of Tick Genomes Elucidate Their Genetic Diversity and Vector Capacities.</title>
        <authorList>
            <consortium name="Tick Genome and Microbiome Consortium (TIGMIC)"/>
            <person name="Jia N."/>
            <person name="Wang J."/>
            <person name="Shi W."/>
            <person name="Du L."/>
            <person name="Sun Y."/>
            <person name="Zhan W."/>
            <person name="Jiang J.F."/>
            <person name="Wang Q."/>
            <person name="Zhang B."/>
            <person name="Ji P."/>
            <person name="Bell-Sakyi L."/>
            <person name="Cui X.M."/>
            <person name="Yuan T.T."/>
            <person name="Jiang B.G."/>
            <person name="Yang W.F."/>
            <person name="Lam T.T."/>
            <person name="Chang Q.C."/>
            <person name="Ding S.J."/>
            <person name="Wang X.J."/>
            <person name="Zhu J.G."/>
            <person name="Ruan X.D."/>
            <person name="Zhao L."/>
            <person name="Wei J.T."/>
            <person name="Ye R.Z."/>
            <person name="Que T.C."/>
            <person name="Du C.H."/>
            <person name="Zhou Y.H."/>
            <person name="Cheng J.X."/>
            <person name="Dai P.F."/>
            <person name="Guo W.B."/>
            <person name="Han X.H."/>
            <person name="Huang E.J."/>
            <person name="Li L.F."/>
            <person name="Wei W."/>
            <person name="Gao Y.C."/>
            <person name="Liu J.Z."/>
            <person name="Shao H.Z."/>
            <person name="Wang X."/>
            <person name="Wang C.C."/>
            <person name="Yang T.C."/>
            <person name="Huo Q.B."/>
            <person name="Li W."/>
            <person name="Chen H.Y."/>
            <person name="Chen S.E."/>
            <person name="Zhou L.G."/>
            <person name="Ni X.B."/>
            <person name="Tian J.H."/>
            <person name="Sheng Y."/>
            <person name="Liu T."/>
            <person name="Pan Y.S."/>
            <person name="Xia L.Y."/>
            <person name="Li J."/>
            <person name="Zhao F."/>
            <person name="Cao W.C."/>
        </authorList>
    </citation>
    <scope>NUCLEOTIDE SEQUENCE [LARGE SCALE GENOMIC DNA]</scope>
    <source>
        <strain evidence="1">Iper-2018</strain>
    </source>
</reference>
<name>A0AC60PP49_IXOPE</name>
<evidence type="ECO:0000313" key="2">
    <source>
        <dbReference type="Proteomes" id="UP000805193"/>
    </source>
</evidence>
<proteinExistence type="predicted"/>
<accession>A0AC60PP49</accession>
<organism evidence="1 2">
    <name type="scientific">Ixodes persulcatus</name>
    <name type="common">Taiga tick</name>
    <dbReference type="NCBI Taxonomy" id="34615"/>
    <lineage>
        <taxon>Eukaryota</taxon>
        <taxon>Metazoa</taxon>
        <taxon>Ecdysozoa</taxon>
        <taxon>Arthropoda</taxon>
        <taxon>Chelicerata</taxon>
        <taxon>Arachnida</taxon>
        <taxon>Acari</taxon>
        <taxon>Parasitiformes</taxon>
        <taxon>Ixodida</taxon>
        <taxon>Ixodoidea</taxon>
        <taxon>Ixodidae</taxon>
        <taxon>Ixodinae</taxon>
        <taxon>Ixodes</taxon>
    </lineage>
</organism>
<dbReference type="EMBL" id="JABSTQ010010260">
    <property type="protein sequence ID" value="KAG0422232.1"/>
    <property type="molecule type" value="Genomic_DNA"/>
</dbReference>
<protein>
    <submittedName>
        <fullName evidence="1">Uncharacterized protein</fullName>
    </submittedName>
</protein>
<comment type="caution">
    <text evidence="1">The sequence shown here is derived from an EMBL/GenBank/DDBJ whole genome shotgun (WGS) entry which is preliminary data.</text>
</comment>
<feature type="non-terminal residue" evidence="1">
    <location>
        <position position="1"/>
    </location>
</feature>
<evidence type="ECO:0000313" key="1">
    <source>
        <dbReference type="EMBL" id="KAG0422232.1"/>
    </source>
</evidence>
<gene>
    <name evidence="1" type="ORF">HPB47_001939</name>
</gene>
<dbReference type="Proteomes" id="UP000805193">
    <property type="component" value="Unassembled WGS sequence"/>
</dbReference>
<sequence length="110" mass="12038">CLLGGRWFKQQFGEVDAVDPQTLLESARLAAQTYLGISQSPVKHSVDLLKDCLPQYLVGHVQKLSGIQQHIADRGLNLTPLGASYQGLGVNECIYNARLAVEGYLAKLRT</sequence>